<reference evidence="2 3" key="2">
    <citation type="journal article" date="2015" name="Syst. Appl. Microbiol.">
        <title>Nitrincola nitratireducens sp. nov. isolated from a haloalkaline crater lake.</title>
        <authorList>
            <person name="Singh A."/>
            <person name="Vaidya B."/>
            <person name="Tanuku N.R."/>
            <person name="Pinnaka A.K."/>
        </authorList>
    </citation>
    <scope>NUCLEOTIDE SEQUENCE [LARGE SCALE GENOMIC DNA]</scope>
    <source>
        <strain evidence="2 3">AK23</strain>
    </source>
</reference>
<protein>
    <submittedName>
        <fullName evidence="2">Uncharacterized protein</fullName>
    </submittedName>
</protein>
<accession>W9UTS7</accession>
<evidence type="ECO:0000313" key="2">
    <source>
        <dbReference type="EMBL" id="EXJ10633.1"/>
    </source>
</evidence>
<sequence>MIADDKNNPKIEADDKGLTDLVVADTECNDNEDDLAIRLQCLTIEFARERALLSEKISQLQEENDQLKFRIEELICSSDVNSIKSPLRVDATRHPEHLLGLDFSIPSDSDS</sequence>
<gene>
    <name evidence="2" type="ORF">D791_02464</name>
</gene>
<dbReference type="AlphaFoldDB" id="W9UTS7"/>
<dbReference type="STRING" id="1229521.D791_02464"/>
<keyword evidence="3" id="KW-1185">Reference proteome</keyword>
<dbReference type="RefSeq" id="WP_036511657.1">
    <property type="nucleotide sequence ID" value="NZ_AONB01000012.1"/>
</dbReference>
<dbReference type="EMBL" id="AONB01000012">
    <property type="protein sequence ID" value="EXJ10633.1"/>
    <property type="molecule type" value="Genomic_DNA"/>
</dbReference>
<comment type="caution">
    <text evidence="2">The sequence shown here is derived from an EMBL/GenBank/DDBJ whole genome shotgun (WGS) entry which is preliminary data.</text>
</comment>
<reference evidence="3" key="1">
    <citation type="submission" date="2012-11" db="EMBL/GenBank/DDBJ databases">
        <authorList>
            <person name="Singh A."/>
            <person name="Pinnaka A.K."/>
            <person name="Vaidya B."/>
        </authorList>
    </citation>
    <scope>NUCLEOTIDE SEQUENCE [LARGE SCALE GENOMIC DNA]</scope>
    <source>
        <strain evidence="3">AK23</strain>
    </source>
</reference>
<keyword evidence="1" id="KW-0175">Coiled coil</keyword>
<dbReference type="Proteomes" id="UP000019464">
    <property type="component" value="Unassembled WGS sequence"/>
</dbReference>
<organism evidence="2 3">
    <name type="scientific">Nitrincola nitratireducens</name>
    <dbReference type="NCBI Taxonomy" id="1229521"/>
    <lineage>
        <taxon>Bacteria</taxon>
        <taxon>Pseudomonadati</taxon>
        <taxon>Pseudomonadota</taxon>
        <taxon>Gammaproteobacteria</taxon>
        <taxon>Oceanospirillales</taxon>
        <taxon>Oceanospirillaceae</taxon>
        <taxon>Nitrincola</taxon>
    </lineage>
</organism>
<name>W9UTS7_9GAMM</name>
<evidence type="ECO:0000313" key="3">
    <source>
        <dbReference type="Proteomes" id="UP000019464"/>
    </source>
</evidence>
<proteinExistence type="predicted"/>
<evidence type="ECO:0000256" key="1">
    <source>
        <dbReference type="SAM" id="Coils"/>
    </source>
</evidence>
<feature type="coiled-coil region" evidence="1">
    <location>
        <begin position="50"/>
        <end position="77"/>
    </location>
</feature>